<evidence type="ECO:0000256" key="2">
    <source>
        <dbReference type="SAM" id="SignalP"/>
    </source>
</evidence>
<keyword evidence="2" id="KW-0732">Signal</keyword>
<feature type="transmembrane region" description="Helical" evidence="1">
    <location>
        <begin position="128"/>
        <end position="149"/>
    </location>
</feature>
<protein>
    <submittedName>
        <fullName evidence="3">Uncharacterized protein</fullName>
    </submittedName>
</protein>
<dbReference type="Pfam" id="PF13301">
    <property type="entry name" value="DUF4079"/>
    <property type="match status" value="1"/>
</dbReference>
<evidence type="ECO:0000256" key="1">
    <source>
        <dbReference type="SAM" id="Phobius"/>
    </source>
</evidence>
<evidence type="ECO:0000313" key="3">
    <source>
        <dbReference type="EMBL" id="KAH8488866.1"/>
    </source>
</evidence>
<dbReference type="PANTHER" id="PTHR34679">
    <property type="match status" value="1"/>
</dbReference>
<gene>
    <name evidence="3" type="ORF">H0E87_024478</name>
</gene>
<dbReference type="AlphaFoldDB" id="A0A8T2X6M0"/>
<feature type="transmembrane region" description="Helical" evidence="1">
    <location>
        <begin position="246"/>
        <end position="265"/>
    </location>
</feature>
<dbReference type="PANTHER" id="PTHR34679:SF2">
    <property type="entry name" value="OS02G0122500 PROTEIN"/>
    <property type="match status" value="1"/>
</dbReference>
<accession>A0A8T2X6M0</accession>
<keyword evidence="1" id="KW-0472">Membrane</keyword>
<sequence length="308" mass="34126">MLEKKYCKSQFLIFCCSQFILSSSIFLCQATEDSMATTLGLLKFPILAQKKNTPFIHSKMPLLSNSSKLDVCKKDSHSPRKLFTEIIQHLSSASLSPASLALPFFLDTKDALAVGGEFGILEGRSFALIHPIVMGGLLFYTLWAGYLGWQWRRVRTTQNEISELKRQVKPTPVTPEGTPVEAAPSPVELKIQQLTEERKELIKGSYRDRHFNAGSILLGFGVFEAIGGGVNTWFRTGKLFPGPHLFAGAGITVLWAAAAALVPAMQKGNETARNLHIALNAINVVLFLWQIPTGIDIVFKVFEFTKWP</sequence>
<evidence type="ECO:0000313" key="4">
    <source>
        <dbReference type="Proteomes" id="UP000807159"/>
    </source>
</evidence>
<feature type="transmembrane region" description="Helical" evidence="1">
    <location>
        <begin position="211"/>
        <end position="234"/>
    </location>
</feature>
<proteinExistence type="predicted"/>
<keyword evidence="1" id="KW-0812">Transmembrane</keyword>
<dbReference type="GO" id="GO:0009534">
    <property type="term" value="C:chloroplast thylakoid"/>
    <property type="evidence" value="ECO:0007669"/>
    <property type="project" value="TreeGrafter"/>
</dbReference>
<reference evidence="3" key="1">
    <citation type="journal article" date="2021" name="J. Hered.">
        <title>Genome Assembly of Salicaceae Populus deltoides (Eastern Cottonwood) I-69 Based on Nanopore Sequencing and Hi-C Technologies.</title>
        <authorList>
            <person name="Bai S."/>
            <person name="Wu H."/>
            <person name="Zhang J."/>
            <person name="Pan Z."/>
            <person name="Zhao W."/>
            <person name="Li Z."/>
            <person name="Tong C."/>
        </authorList>
    </citation>
    <scope>NUCLEOTIDE SEQUENCE</scope>
    <source>
        <tissue evidence="3">Leaf</tissue>
    </source>
</reference>
<keyword evidence="1" id="KW-1133">Transmembrane helix</keyword>
<feature type="signal peptide" evidence="2">
    <location>
        <begin position="1"/>
        <end position="30"/>
    </location>
</feature>
<feature type="chain" id="PRO_5035830448" evidence="2">
    <location>
        <begin position="31"/>
        <end position="308"/>
    </location>
</feature>
<name>A0A8T2X6M0_POPDE</name>
<keyword evidence="4" id="KW-1185">Reference proteome</keyword>
<comment type="caution">
    <text evidence="3">The sequence shown here is derived from an EMBL/GenBank/DDBJ whole genome shotgun (WGS) entry which is preliminary data.</text>
</comment>
<feature type="transmembrane region" description="Helical" evidence="1">
    <location>
        <begin position="277"/>
        <end position="299"/>
    </location>
</feature>
<dbReference type="InterPro" id="IPR025067">
    <property type="entry name" value="DUF4079"/>
</dbReference>
<dbReference type="Proteomes" id="UP000807159">
    <property type="component" value="Chromosome 14"/>
</dbReference>
<dbReference type="EMBL" id="JACEGQ020000014">
    <property type="protein sequence ID" value="KAH8488866.1"/>
    <property type="molecule type" value="Genomic_DNA"/>
</dbReference>
<organism evidence="3 4">
    <name type="scientific">Populus deltoides</name>
    <name type="common">Eastern poplar</name>
    <name type="synonym">Eastern cottonwood</name>
    <dbReference type="NCBI Taxonomy" id="3696"/>
    <lineage>
        <taxon>Eukaryota</taxon>
        <taxon>Viridiplantae</taxon>
        <taxon>Streptophyta</taxon>
        <taxon>Embryophyta</taxon>
        <taxon>Tracheophyta</taxon>
        <taxon>Spermatophyta</taxon>
        <taxon>Magnoliopsida</taxon>
        <taxon>eudicotyledons</taxon>
        <taxon>Gunneridae</taxon>
        <taxon>Pentapetalae</taxon>
        <taxon>rosids</taxon>
        <taxon>fabids</taxon>
        <taxon>Malpighiales</taxon>
        <taxon>Salicaceae</taxon>
        <taxon>Saliceae</taxon>
        <taxon>Populus</taxon>
    </lineage>
</organism>